<evidence type="ECO:0000313" key="5">
    <source>
        <dbReference type="EMBL" id="AJP74187.1"/>
    </source>
</evidence>
<evidence type="ECO:0000256" key="2">
    <source>
        <dbReference type="ARBA" id="ARBA00023125"/>
    </source>
</evidence>
<dbReference type="EMBL" id="CP010836">
    <property type="protein sequence ID" value="AJP74187.1"/>
    <property type="molecule type" value="Genomic_DNA"/>
</dbReference>
<dbReference type="InterPro" id="IPR005143">
    <property type="entry name" value="TF_LuxR_autoind-bd_dom"/>
</dbReference>
<dbReference type="AlphaFoldDB" id="A0A7U5BF87"/>
<dbReference type="SUPFAM" id="SSF75516">
    <property type="entry name" value="Pheromone-binding domain of LuxR-like quorum-sensing transcription factors"/>
    <property type="match status" value="1"/>
</dbReference>
<keyword evidence="1" id="KW-0805">Transcription regulation</keyword>
<dbReference type="PANTHER" id="PTHR44688:SF16">
    <property type="entry name" value="DNA-BINDING TRANSCRIPTIONAL ACTIVATOR DEVR_DOSR"/>
    <property type="match status" value="1"/>
</dbReference>
<dbReference type="SMART" id="SM00421">
    <property type="entry name" value="HTH_LUXR"/>
    <property type="match status" value="1"/>
</dbReference>
<sequence length="241" mass="26743">MFVQNAKVATTADALRASLLQSCEAMGVRYFALTHHINFGRDGVPAIRLHNYPSRWEEWFDQNELGRSDPIHRACHKASFGFPWAAVPGMIKLTPDDRCVLDRAYLVGIGEGFTIPASVPGEILGSCSFAVDAGKPFPEEFHGVCQLVGGFAFEAARRLSGVRDMSIDHAAILTDRQRDCVLWAARGKTDWEIAVILGVSHETVIQHLKHARERYGVQKRAMLAVRALFDGLISFSDILKH</sequence>
<dbReference type="InterPro" id="IPR000792">
    <property type="entry name" value="Tscrpt_reg_LuxR_C"/>
</dbReference>
<proteinExistence type="predicted"/>
<evidence type="ECO:0000256" key="3">
    <source>
        <dbReference type="ARBA" id="ARBA00023163"/>
    </source>
</evidence>
<dbReference type="CDD" id="cd06170">
    <property type="entry name" value="LuxR_C_like"/>
    <property type="match status" value="1"/>
</dbReference>
<dbReference type="InterPro" id="IPR016032">
    <property type="entry name" value="Sig_transdc_resp-reg_C-effctor"/>
</dbReference>
<protein>
    <submittedName>
        <fullName evidence="5">LuxR family transcriptional regulator</fullName>
    </submittedName>
</protein>
<accession>A0A7U5BF87</accession>
<gene>
    <name evidence="5" type="ORF">TS85_01740</name>
</gene>
<evidence type="ECO:0000256" key="1">
    <source>
        <dbReference type="ARBA" id="ARBA00023015"/>
    </source>
</evidence>
<reference evidence="5 6" key="1">
    <citation type="journal article" date="2015" name="Int. J. Syst. Evol. Microbiol.">
        <title>Sphingomonas hengshuiensis sp. nov., isolated from lake wetland.</title>
        <authorList>
            <person name="Wei S."/>
            <person name="Wang T."/>
            <person name="Liu H."/>
            <person name="Zhang C."/>
            <person name="Guo J."/>
            <person name="Wang Q."/>
            <person name="Liang K."/>
            <person name="Zhang Z."/>
        </authorList>
    </citation>
    <scope>NUCLEOTIDE SEQUENCE [LARGE SCALE GENOMIC DNA]</scope>
    <source>
        <strain evidence="5 6">WHSC-8</strain>
    </source>
</reference>
<keyword evidence="6" id="KW-1185">Reference proteome</keyword>
<evidence type="ECO:0000313" key="6">
    <source>
        <dbReference type="Proteomes" id="UP000032300"/>
    </source>
</evidence>
<dbReference type="GO" id="GO:0006355">
    <property type="term" value="P:regulation of DNA-templated transcription"/>
    <property type="evidence" value="ECO:0007669"/>
    <property type="project" value="InterPro"/>
</dbReference>
<keyword evidence="2" id="KW-0238">DNA-binding</keyword>
<dbReference type="Gene3D" id="3.30.450.80">
    <property type="entry name" value="Transcription factor LuxR-like, autoinducer-binding domain"/>
    <property type="match status" value="1"/>
</dbReference>
<dbReference type="PRINTS" id="PR00038">
    <property type="entry name" value="HTHLUXR"/>
</dbReference>
<organism evidence="5 6">
    <name type="scientific">Sphingomonas hengshuiensis</name>
    <dbReference type="NCBI Taxonomy" id="1609977"/>
    <lineage>
        <taxon>Bacteria</taxon>
        <taxon>Pseudomonadati</taxon>
        <taxon>Pseudomonadota</taxon>
        <taxon>Alphaproteobacteria</taxon>
        <taxon>Sphingomonadales</taxon>
        <taxon>Sphingomonadaceae</taxon>
        <taxon>Sphingomonas</taxon>
    </lineage>
</organism>
<feature type="domain" description="HTH luxR-type" evidence="4">
    <location>
        <begin position="166"/>
        <end position="231"/>
    </location>
</feature>
<name>A0A7U5BF87_9SPHN</name>
<dbReference type="PROSITE" id="PS50043">
    <property type="entry name" value="HTH_LUXR_2"/>
    <property type="match status" value="1"/>
</dbReference>
<dbReference type="Pfam" id="PF03472">
    <property type="entry name" value="Autoind_bind"/>
    <property type="match status" value="1"/>
</dbReference>
<evidence type="ECO:0000259" key="4">
    <source>
        <dbReference type="PROSITE" id="PS50043"/>
    </source>
</evidence>
<dbReference type="Gene3D" id="1.10.10.10">
    <property type="entry name" value="Winged helix-like DNA-binding domain superfamily/Winged helix DNA-binding domain"/>
    <property type="match status" value="1"/>
</dbReference>
<keyword evidence="3" id="KW-0804">Transcription</keyword>
<dbReference type="KEGG" id="sphi:TS85_01740"/>
<dbReference type="Pfam" id="PF00196">
    <property type="entry name" value="GerE"/>
    <property type="match status" value="1"/>
</dbReference>
<dbReference type="InterPro" id="IPR036693">
    <property type="entry name" value="TF_LuxR_autoind-bd_dom_sf"/>
</dbReference>
<dbReference type="Proteomes" id="UP000032300">
    <property type="component" value="Chromosome"/>
</dbReference>
<dbReference type="InterPro" id="IPR036388">
    <property type="entry name" value="WH-like_DNA-bd_sf"/>
</dbReference>
<dbReference type="PANTHER" id="PTHR44688">
    <property type="entry name" value="DNA-BINDING TRANSCRIPTIONAL ACTIVATOR DEVR_DOSR"/>
    <property type="match status" value="1"/>
</dbReference>
<dbReference type="GO" id="GO:0003677">
    <property type="term" value="F:DNA binding"/>
    <property type="evidence" value="ECO:0007669"/>
    <property type="project" value="UniProtKB-KW"/>
</dbReference>
<dbReference type="SUPFAM" id="SSF46894">
    <property type="entry name" value="C-terminal effector domain of the bipartite response regulators"/>
    <property type="match status" value="1"/>
</dbReference>
<reference evidence="5 6" key="2">
    <citation type="submission" date="2015-02" db="EMBL/GenBank/DDBJ databases">
        <title>The complete genome of Sphingomonas hengshuiensis sp. WHSC-8 isolated from soil of Hengshui Lake.</title>
        <authorList>
            <person name="Wei S."/>
            <person name="Guo J."/>
            <person name="Su C."/>
            <person name="Wu R."/>
            <person name="Zhang Z."/>
            <person name="Liang K."/>
            <person name="Li H."/>
            <person name="Wang T."/>
            <person name="Liu H."/>
            <person name="Zhang C."/>
            <person name="Li Z."/>
            <person name="Wang Q."/>
            <person name="Meng J."/>
        </authorList>
    </citation>
    <scope>NUCLEOTIDE SEQUENCE [LARGE SCALE GENOMIC DNA]</scope>
    <source>
        <strain evidence="5 6">WHSC-8</strain>
    </source>
</reference>